<dbReference type="InterPro" id="IPR010819">
    <property type="entry name" value="AGE/CE"/>
</dbReference>
<accession>A0A3E2NXI2</accession>
<organism evidence="3 4">
    <name type="scientific">Mucilaginibacter terrenus</name>
    <dbReference type="NCBI Taxonomy" id="2482727"/>
    <lineage>
        <taxon>Bacteria</taxon>
        <taxon>Pseudomonadati</taxon>
        <taxon>Bacteroidota</taxon>
        <taxon>Sphingobacteriia</taxon>
        <taxon>Sphingobacteriales</taxon>
        <taxon>Sphingobacteriaceae</taxon>
        <taxon>Mucilaginibacter</taxon>
    </lineage>
</organism>
<reference evidence="3 4" key="1">
    <citation type="submission" date="2018-08" db="EMBL/GenBank/DDBJ databases">
        <title>Mucilaginibacter terrae sp. nov., isolated from manganese diggings.</title>
        <authorList>
            <person name="Huang Y."/>
            <person name="Zhou Z."/>
        </authorList>
    </citation>
    <scope>NUCLEOTIDE SEQUENCE [LARGE SCALE GENOMIC DNA]</scope>
    <source>
        <strain evidence="3 4">ZH6</strain>
    </source>
</reference>
<dbReference type="GO" id="GO:0005975">
    <property type="term" value="P:carbohydrate metabolic process"/>
    <property type="evidence" value="ECO:0007669"/>
    <property type="project" value="InterPro"/>
</dbReference>
<dbReference type="Pfam" id="PF07221">
    <property type="entry name" value="GlcNAc_2-epim"/>
    <property type="match status" value="1"/>
</dbReference>
<evidence type="ECO:0000256" key="2">
    <source>
        <dbReference type="ARBA" id="ARBA00023235"/>
    </source>
</evidence>
<dbReference type="InterPro" id="IPR012341">
    <property type="entry name" value="6hp_glycosidase-like_sf"/>
</dbReference>
<keyword evidence="4" id="KW-1185">Reference proteome</keyword>
<comment type="similarity">
    <text evidence="1">Belongs to the N-acylglucosamine 2-epimerase family.</text>
</comment>
<evidence type="ECO:0000313" key="3">
    <source>
        <dbReference type="EMBL" id="RFZ85736.1"/>
    </source>
</evidence>
<dbReference type="Proteomes" id="UP000260823">
    <property type="component" value="Unassembled WGS sequence"/>
</dbReference>
<evidence type="ECO:0000313" key="4">
    <source>
        <dbReference type="Proteomes" id="UP000260823"/>
    </source>
</evidence>
<dbReference type="Gene3D" id="1.50.10.10">
    <property type="match status" value="1"/>
</dbReference>
<dbReference type="RefSeq" id="WP_117382633.1">
    <property type="nucleotide sequence ID" value="NZ_QWDE01000001.1"/>
</dbReference>
<evidence type="ECO:0000256" key="1">
    <source>
        <dbReference type="ARBA" id="ARBA00008558"/>
    </source>
</evidence>
<protein>
    <submittedName>
        <fullName evidence="3">N-acylglucosamine 2-epimerase</fullName>
    </submittedName>
</protein>
<comment type="caution">
    <text evidence="3">The sequence shown here is derived from an EMBL/GenBank/DDBJ whole genome shotgun (WGS) entry which is preliminary data.</text>
</comment>
<dbReference type="OrthoDB" id="5141876at2"/>
<dbReference type="AlphaFoldDB" id="A0A3E2NXI2"/>
<dbReference type="GO" id="GO:0016853">
    <property type="term" value="F:isomerase activity"/>
    <property type="evidence" value="ECO:0007669"/>
    <property type="project" value="UniProtKB-KW"/>
</dbReference>
<dbReference type="InterPro" id="IPR008928">
    <property type="entry name" value="6-hairpin_glycosidase_sf"/>
</dbReference>
<proteinExistence type="inferred from homology"/>
<dbReference type="SUPFAM" id="SSF48208">
    <property type="entry name" value="Six-hairpin glycosidases"/>
    <property type="match status" value="1"/>
</dbReference>
<gene>
    <name evidence="3" type="ORF">DYU05_09110</name>
</gene>
<dbReference type="EMBL" id="QWDE01000001">
    <property type="protein sequence ID" value="RFZ85736.1"/>
    <property type="molecule type" value="Genomic_DNA"/>
</dbReference>
<name>A0A3E2NXI2_9SPHI</name>
<keyword evidence="2" id="KW-0413">Isomerase</keyword>
<dbReference type="PANTHER" id="PTHR15108">
    <property type="entry name" value="N-ACYLGLUCOSAMINE-2-EPIMERASE"/>
    <property type="match status" value="1"/>
</dbReference>
<sequence>MRSNFIKNMVLLCAFWCGEGHAQTRAQISAEMKHSMVDELLKPWYPKAIDTLYGGFLSSFSYEFKPVGSQDKMIVTQARHVWSNSKAAEQFPKVEYYAEGAKHGFQFLKNVLWDKQYGGFYTFTDRQGNPKQGSFAPKEAYGNSFALYSLAAYYHQSHDTAALNLAKRSFAWLEQHSHDPVNKGYFQHMERDGTPIRRPAGIRPNAETGYKDQNTSIHLLESFTELYQVWPDPLLRTRLQEMLDLLKTKIIHPKGYLQLFFQTDWTPVSNRDSSAAAIHKYSSIDHVSFGHDVETAYLMLEATQVLGNKHDTAVLKLGKKMLDHALENGWDSKAGGFYDEGYYFKDKPGITILADTKNWWAQAEGLNTLLLMSRYFPNDKHQYYGKFVQLWQYTQTYLIDHEHGDWYQGGLDKQPQYKMALKGQIWKGTYHTLRALMNCIAQLNAKPTHKK</sequence>